<evidence type="ECO:0000256" key="4">
    <source>
        <dbReference type="ARBA" id="ARBA00022840"/>
    </source>
</evidence>
<evidence type="ECO:0000313" key="11">
    <source>
        <dbReference type="Proteomes" id="UP001149719"/>
    </source>
</evidence>
<feature type="transmembrane region" description="Helical" evidence="7">
    <location>
        <begin position="277"/>
        <end position="294"/>
    </location>
</feature>
<feature type="transmembrane region" description="Helical" evidence="7">
    <location>
        <begin position="29"/>
        <end position="55"/>
    </location>
</feature>
<dbReference type="InterPro" id="IPR027417">
    <property type="entry name" value="P-loop_NTPase"/>
</dbReference>
<evidence type="ECO:0000256" key="1">
    <source>
        <dbReference type="ARBA" id="ARBA00004651"/>
    </source>
</evidence>
<evidence type="ECO:0000256" key="7">
    <source>
        <dbReference type="SAM" id="Phobius"/>
    </source>
</evidence>
<keyword evidence="4 10" id="KW-0067">ATP-binding</keyword>
<dbReference type="SUPFAM" id="SSF90123">
    <property type="entry name" value="ABC transporter transmembrane region"/>
    <property type="match status" value="1"/>
</dbReference>
<dbReference type="PROSITE" id="PS50893">
    <property type="entry name" value="ABC_TRANSPORTER_2"/>
    <property type="match status" value="1"/>
</dbReference>
<feature type="transmembrane region" description="Helical" evidence="7">
    <location>
        <begin position="249"/>
        <end position="271"/>
    </location>
</feature>
<dbReference type="Pfam" id="PF00005">
    <property type="entry name" value="ABC_tran"/>
    <property type="match status" value="1"/>
</dbReference>
<proteinExistence type="predicted"/>
<dbReference type="Pfam" id="PF00664">
    <property type="entry name" value="ABC_membrane"/>
    <property type="match status" value="1"/>
</dbReference>
<feature type="transmembrane region" description="Helical" evidence="7">
    <location>
        <begin position="67"/>
        <end position="91"/>
    </location>
</feature>
<evidence type="ECO:0000313" key="10">
    <source>
        <dbReference type="EMBL" id="MCZ2723152.1"/>
    </source>
</evidence>
<dbReference type="InterPro" id="IPR039421">
    <property type="entry name" value="Type_1_exporter"/>
</dbReference>
<dbReference type="GO" id="GO:0005524">
    <property type="term" value="F:ATP binding"/>
    <property type="evidence" value="ECO:0007669"/>
    <property type="project" value="UniProtKB-KW"/>
</dbReference>
<dbReference type="InterPro" id="IPR003593">
    <property type="entry name" value="AAA+_ATPase"/>
</dbReference>
<keyword evidence="2 7" id="KW-0812">Transmembrane</keyword>
<dbReference type="InterPro" id="IPR017871">
    <property type="entry name" value="ABC_transporter-like_CS"/>
</dbReference>
<evidence type="ECO:0000256" key="2">
    <source>
        <dbReference type="ARBA" id="ARBA00022692"/>
    </source>
</evidence>
<dbReference type="PANTHER" id="PTHR43394:SF1">
    <property type="entry name" value="ATP-BINDING CASSETTE SUB-FAMILY B MEMBER 10, MITOCHONDRIAL"/>
    <property type="match status" value="1"/>
</dbReference>
<keyword evidence="11" id="KW-1185">Reference proteome</keyword>
<keyword evidence="5 7" id="KW-1133">Transmembrane helix</keyword>
<dbReference type="Gene3D" id="3.40.50.300">
    <property type="entry name" value="P-loop containing nucleotide triphosphate hydrolases"/>
    <property type="match status" value="1"/>
</dbReference>
<dbReference type="CDD" id="cd18544">
    <property type="entry name" value="ABC_6TM_TmrA_like"/>
    <property type="match status" value="1"/>
</dbReference>
<evidence type="ECO:0000256" key="5">
    <source>
        <dbReference type="ARBA" id="ARBA00022989"/>
    </source>
</evidence>
<comment type="caution">
    <text evidence="10">The sequence shown here is derived from an EMBL/GenBank/DDBJ whole genome shotgun (WGS) entry which is preliminary data.</text>
</comment>
<sequence>MSKSKKISTLSLKEYWNQFSPFILPYKNLYLLGFLPIPISVFCSVAFPWLIIQIVDEQLVGQKWEGMGFWLLLISCVLVVNYIASSSYLYFVQKAALFSMRDMRLNMFDRVLNFPRSYFDKTPMGSVLTRLTSDLEAINESLASGVLAMVRDVLITVALLIFLSTISWQLTLVTLIIAPPIYWITTVLRRLLHESQLSSRRVLSQSTGYLQESLQGIKTVQLYNAEAETQKRFNLFTLAFYRFQSRSNLIDAGLFAIIEGITTISMGLIIWYGAHEILAAALSVGVLIGFIQTLDKIFVPIRDFTSQIASIQRALAALQNIQSLYDQPLETDNKEESLSQADMREMESQLESFNSLAFENVHFRYSESGSYVLKGVTFSLNKGDKIALVGSTGSGKSTILRLLTKTYREYEGSIRLNGVELRDIPKKLVNNFFSLMQQEVYLFSESIAFNIGLQREGITDAGIKEAAKYVYADEFIEKLPNGYQFILSANGSNLSAGQSQLVAFARAMASGSDLVLLDEATSSVDSVTENMIQRAIDHVFAEKTVIAIAHRLSTIQHSDQIIVLDQGEIIEKGTHESLIKEGGFYANLVESADE</sequence>
<accession>A0ABT4JYK5</accession>
<dbReference type="RefSeq" id="WP_269127246.1">
    <property type="nucleotide sequence ID" value="NZ_JAPUBN010000020.1"/>
</dbReference>
<organism evidence="10 11">
    <name type="scientific">Marinomonas phaeophyticola</name>
    <dbReference type="NCBI Taxonomy" id="3004091"/>
    <lineage>
        <taxon>Bacteria</taxon>
        <taxon>Pseudomonadati</taxon>
        <taxon>Pseudomonadota</taxon>
        <taxon>Gammaproteobacteria</taxon>
        <taxon>Oceanospirillales</taxon>
        <taxon>Oceanospirillaceae</taxon>
        <taxon>Marinomonas</taxon>
    </lineage>
</organism>
<dbReference type="SUPFAM" id="SSF52540">
    <property type="entry name" value="P-loop containing nucleoside triphosphate hydrolases"/>
    <property type="match status" value="1"/>
</dbReference>
<dbReference type="InterPro" id="IPR003439">
    <property type="entry name" value="ABC_transporter-like_ATP-bd"/>
</dbReference>
<keyword evidence="6 7" id="KW-0472">Membrane</keyword>
<name>A0ABT4JYK5_9GAMM</name>
<evidence type="ECO:0000256" key="3">
    <source>
        <dbReference type="ARBA" id="ARBA00022741"/>
    </source>
</evidence>
<keyword evidence="3" id="KW-0547">Nucleotide-binding</keyword>
<feature type="domain" description="ABC transmembrane type-1" evidence="9">
    <location>
        <begin position="39"/>
        <end position="313"/>
    </location>
</feature>
<dbReference type="PROSITE" id="PS50929">
    <property type="entry name" value="ABC_TM1F"/>
    <property type="match status" value="1"/>
</dbReference>
<evidence type="ECO:0000256" key="6">
    <source>
        <dbReference type="ARBA" id="ARBA00023136"/>
    </source>
</evidence>
<feature type="domain" description="ABC transporter" evidence="8">
    <location>
        <begin position="356"/>
        <end position="591"/>
    </location>
</feature>
<dbReference type="PROSITE" id="PS00211">
    <property type="entry name" value="ABC_TRANSPORTER_1"/>
    <property type="match status" value="1"/>
</dbReference>
<dbReference type="SMART" id="SM00382">
    <property type="entry name" value="AAA"/>
    <property type="match status" value="1"/>
</dbReference>
<protein>
    <submittedName>
        <fullName evidence="10">ABC transporter ATP-binding protein</fullName>
    </submittedName>
</protein>
<evidence type="ECO:0000259" key="9">
    <source>
        <dbReference type="PROSITE" id="PS50929"/>
    </source>
</evidence>
<evidence type="ECO:0000259" key="8">
    <source>
        <dbReference type="PROSITE" id="PS50893"/>
    </source>
</evidence>
<dbReference type="PANTHER" id="PTHR43394">
    <property type="entry name" value="ATP-DEPENDENT PERMEASE MDL1, MITOCHONDRIAL"/>
    <property type="match status" value="1"/>
</dbReference>
<dbReference type="InterPro" id="IPR011527">
    <property type="entry name" value="ABC1_TM_dom"/>
</dbReference>
<reference evidence="10" key="1">
    <citation type="submission" date="2022-12" db="EMBL/GenBank/DDBJ databases">
        <title>Marinomonas 15G1-11 sp. nov, isolated from marine algae.</title>
        <authorList>
            <person name="Butt M."/>
            <person name="Choi D.G."/>
            <person name="Kim J.M."/>
            <person name="Lee J.K."/>
            <person name="Baek J.H."/>
            <person name="Jeon C.O."/>
        </authorList>
    </citation>
    <scope>NUCLEOTIDE SEQUENCE</scope>
    <source>
        <strain evidence="10">15G1-11</strain>
    </source>
</reference>
<gene>
    <name evidence="10" type="ORF">O1D97_16415</name>
</gene>
<dbReference type="Gene3D" id="1.20.1560.10">
    <property type="entry name" value="ABC transporter type 1, transmembrane domain"/>
    <property type="match status" value="1"/>
</dbReference>
<dbReference type="EMBL" id="JAPUBN010000020">
    <property type="protein sequence ID" value="MCZ2723152.1"/>
    <property type="molecule type" value="Genomic_DNA"/>
</dbReference>
<dbReference type="InterPro" id="IPR036640">
    <property type="entry name" value="ABC1_TM_sf"/>
</dbReference>
<dbReference type="Proteomes" id="UP001149719">
    <property type="component" value="Unassembled WGS sequence"/>
</dbReference>
<comment type="subcellular location">
    <subcellularLocation>
        <location evidence="1">Cell membrane</location>
        <topology evidence="1">Multi-pass membrane protein</topology>
    </subcellularLocation>
</comment>